<reference evidence="8" key="1">
    <citation type="submission" date="2018-06" db="EMBL/GenBank/DDBJ databases">
        <authorList>
            <person name="Zhirakovskaya E."/>
        </authorList>
    </citation>
    <scope>NUCLEOTIDE SEQUENCE</scope>
</reference>
<dbReference type="GO" id="GO:0000160">
    <property type="term" value="P:phosphorelay signal transduction system"/>
    <property type="evidence" value="ECO:0007669"/>
    <property type="project" value="InterPro"/>
</dbReference>
<evidence type="ECO:0000256" key="3">
    <source>
        <dbReference type="ARBA" id="ARBA00022840"/>
    </source>
</evidence>
<evidence type="ECO:0000259" key="7">
    <source>
        <dbReference type="PROSITE" id="PS50110"/>
    </source>
</evidence>
<proteinExistence type="predicted"/>
<dbReference type="SUPFAM" id="SSF52540">
    <property type="entry name" value="P-loop containing nucleoside triphosphate hydrolases"/>
    <property type="match status" value="1"/>
</dbReference>
<accession>A0A3B1CNY8</accession>
<dbReference type="AlphaFoldDB" id="A0A3B1CNY8"/>
<dbReference type="SMART" id="SM00448">
    <property type="entry name" value="REC"/>
    <property type="match status" value="1"/>
</dbReference>
<dbReference type="PANTHER" id="PTHR32071">
    <property type="entry name" value="TRANSCRIPTIONAL REGULATORY PROTEIN"/>
    <property type="match status" value="1"/>
</dbReference>
<dbReference type="Pfam" id="PF25601">
    <property type="entry name" value="AAA_lid_14"/>
    <property type="match status" value="1"/>
</dbReference>
<dbReference type="Pfam" id="PF00158">
    <property type="entry name" value="Sigma54_activat"/>
    <property type="match status" value="1"/>
</dbReference>
<dbReference type="InterPro" id="IPR002078">
    <property type="entry name" value="Sigma_54_int"/>
</dbReference>
<keyword evidence="4" id="KW-0805">Transcription regulation</keyword>
<dbReference type="CDD" id="cd00009">
    <property type="entry name" value="AAA"/>
    <property type="match status" value="1"/>
</dbReference>
<dbReference type="GO" id="GO:0043565">
    <property type="term" value="F:sequence-specific DNA binding"/>
    <property type="evidence" value="ECO:0007669"/>
    <property type="project" value="InterPro"/>
</dbReference>
<evidence type="ECO:0000256" key="4">
    <source>
        <dbReference type="ARBA" id="ARBA00023015"/>
    </source>
</evidence>
<dbReference type="InterPro" id="IPR002197">
    <property type="entry name" value="HTH_Fis"/>
</dbReference>
<protein>
    <submittedName>
        <fullName evidence="8">Two-component system response regulator protein</fullName>
    </submittedName>
</protein>
<dbReference type="Gene3D" id="3.40.50.300">
    <property type="entry name" value="P-loop containing nucleotide triphosphate hydrolases"/>
    <property type="match status" value="1"/>
</dbReference>
<feature type="domain" description="Response regulatory" evidence="7">
    <location>
        <begin position="3"/>
        <end position="117"/>
    </location>
</feature>
<dbReference type="Gene3D" id="1.10.8.60">
    <property type="match status" value="1"/>
</dbReference>
<dbReference type="SUPFAM" id="SSF52172">
    <property type="entry name" value="CheY-like"/>
    <property type="match status" value="1"/>
</dbReference>
<evidence type="ECO:0000259" key="6">
    <source>
        <dbReference type="PROSITE" id="PS50045"/>
    </source>
</evidence>
<dbReference type="InterPro" id="IPR027417">
    <property type="entry name" value="P-loop_NTPase"/>
</dbReference>
<name>A0A3B1CNY8_9ZZZZ</name>
<keyword evidence="3" id="KW-0067">ATP-binding</keyword>
<dbReference type="Pfam" id="PF00072">
    <property type="entry name" value="Response_reg"/>
    <property type="match status" value="1"/>
</dbReference>
<dbReference type="EMBL" id="UOGD01000273">
    <property type="protein sequence ID" value="VAX24400.1"/>
    <property type="molecule type" value="Genomic_DNA"/>
</dbReference>
<keyword evidence="2" id="KW-0547">Nucleotide-binding</keyword>
<dbReference type="InterPro" id="IPR011006">
    <property type="entry name" value="CheY-like_superfamily"/>
</dbReference>
<dbReference type="SUPFAM" id="SSF46689">
    <property type="entry name" value="Homeodomain-like"/>
    <property type="match status" value="1"/>
</dbReference>
<evidence type="ECO:0000256" key="5">
    <source>
        <dbReference type="ARBA" id="ARBA00023163"/>
    </source>
</evidence>
<dbReference type="Gene3D" id="3.40.50.2300">
    <property type="match status" value="1"/>
</dbReference>
<dbReference type="InterPro" id="IPR001789">
    <property type="entry name" value="Sig_transdc_resp-reg_receiver"/>
</dbReference>
<dbReference type="InterPro" id="IPR009057">
    <property type="entry name" value="Homeodomain-like_sf"/>
</dbReference>
<dbReference type="Pfam" id="PF02954">
    <property type="entry name" value="HTH_8"/>
    <property type="match status" value="1"/>
</dbReference>
<feature type="domain" description="Sigma-54 factor interaction" evidence="6">
    <location>
        <begin position="143"/>
        <end position="372"/>
    </location>
</feature>
<evidence type="ECO:0000256" key="1">
    <source>
        <dbReference type="ARBA" id="ARBA00022553"/>
    </source>
</evidence>
<dbReference type="SMART" id="SM00382">
    <property type="entry name" value="AAA"/>
    <property type="match status" value="1"/>
</dbReference>
<keyword evidence="5" id="KW-0804">Transcription</keyword>
<dbReference type="GO" id="GO:0006355">
    <property type="term" value="P:regulation of DNA-templated transcription"/>
    <property type="evidence" value="ECO:0007669"/>
    <property type="project" value="InterPro"/>
</dbReference>
<dbReference type="Gene3D" id="1.10.10.60">
    <property type="entry name" value="Homeodomain-like"/>
    <property type="match status" value="1"/>
</dbReference>
<dbReference type="FunFam" id="3.40.50.2300:FF:000018">
    <property type="entry name" value="DNA-binding transcriptional regulator NtrC"/>
    <property type="match status" value="1"/>
</dbReference>
<evidence type="ECO:0000256" key="2">
    <source>
        <dbReference type="ARBA" id="ARBA00022741"/>
    </source>
</evidence>
<dbReference type="FunFam" id="3.40.50.300:FF:000006">
    <property type="entry name" value="DNA-binding transcriptional regulator NtrC"/>
    <property type="match status" value="1"/>
</dbReference>
<sequence>MAKIFVVDDDESIRETICNFLIRENYEVSKAASGNDGLEGIKKTIPDLVISDIRMPGMNGLELMKSVQEFDPKIHFILMTAYDDMQTTIEAIQKGAYDYIEKPLEIDKLKIIVKRAIENKILSEKLDSVIGNNSSFVKNKNIIIGKSEAMKSVYKKIGQVADNRVTTLIQGESGTGKELVAKAIHYSGITKEFPFVAVNCTALTETLLESELFGHVKGSFTGSIKDKKGKFELAGNGTLFLDEISEISPNLQVKLLRILQEKEFERVGANYVIPIKARIIVATNRNIQKLVDEGKFREDLFYRLNVVTINVPPLRDRKEDIPLLLNHFLNKINLELHKNVSKISDRAMDLLLNHDWVGNVRELENTLMQAIVLSSGDVLEESNILLRKKDKMHFEFDDVTKYTLADIEKKHIEDMLEAVQWYKPKAAEYLGISLPTLYSKIEHYNIKRS</sequence>
<organism evidence="8">
    <name type="scientific">hydrothermal vent metagenome</name>
    <dbReference type="NCBI Taxonomy" id="652676"/>
    <lineage>
        <taxon>unclassified sequences</taxon>
        <taxon>metagenomes</taxon>
        <taxon>ecological metagenomes</taxon>
    </lineage>
</organism>
<dbReference type="PROSITE" id="PS50045">
    <property type="entry name" value="SIGMA54_INTERACT_4"/>
    <property type="match status" value="1"/>
</dbReference>
<evidence type="ECO:0000313" key="8">
    <source>
        <dbReference type="EMBL" id="VAX24400.1"/>
    </source>
</evidence>
<dbReference type="InterPro" id="IPR058031">
    <property type="entry name" value="AAA_lid_NorR"/>
</dbReference>
<dbReference type="GO" id="GO:0005524">
    <property type="term" value="F:ATP binding"/>
    <property type="evidence" value="ECO:0007669"/>
    <property type="project" value="UniProtKB-KW"/>
</dbReference>
<keyword evidence="1" id="KW-0597">Phosphoprotein</keyword>
<dbReference type="PROSITE" id="PS50110">
    <property type="entry name" value="RESPONSE_REGULATORY"/>
    <property type="match status" value="1"/>
</dbReference>
<gene>
    <name evidence="8" type="ORF">MNBD_IGNAVI01-335</name>
</gene>
<dbReference type="InterPro" id="IPR003593">
    <property type="entry name" value="AAA+_ATPase"/>
</dbReference>